<evidence type="ECO:0000256" key="7">
    <source>
        <dbReference type="ARBA" id="ARBA00023015"/>
    </source>
</evidence>
<feature type="region of interest" description="Disordered" evidence="10">
    <location>
        <begin position="1039"/>
        <end position="1077"/>
    </location>
</feature>
<dbReference type="Proteomes" id="UP000748531">
    <property type="component" value="Unassembled WGS sequence"/>
</dbReference>
<feature type="compositionally biased region" description="Polar residues" evidence="10">
    <location>
        <begin position="1196"/>
        <end position="1207"/>
    </location>
</feature>
<evidence type="ECO:0000313" key="13">
    <source>
        <dbReference type="Proteomes" id="UP000748531"/>
    </source>
</evidence>
<feature type="compositionally biased region" description="Polar residues" evidence="10">
    <location>
        <begin position="93"/>
        <end position="115"/>
    </location>
</feature>
<dbReference type="PANTHER" id="PTHR46077:SF1">
    <property type="entry name" value="TOP1 BINDING ARGININE_SERINE RICH PROTEIN, E3 UBIQUITIN LIGASE"/>
    <property type="match status" value="1"/>
</dbReference>
<dbReference type="InterPro" id="IPR017907">
    <property type="entry name" value="Znf_RING_CS"/>
</dbReference>
<evidence type="ECO:0000256" key="2">
    <source>
        <dbReference type="ARBA" id="ARBA00012483"/>
    </source>
</evidence>
<dbReference type="PANTHER" id="PTHR46077">
    <property type="entry name" value="E3 UBIQUITIN-PROTEIN LIGASE TOPORS"/>
    <property type="match status" value="1"/>
</dbReference>
<dbReference type="GO" id="GO:0061630">
    <property type="term" value="F:ubiquitin protein ligase activity"/>
    <property type="evidence" value="ECO:0007669"/>
    <property type="project" value="UniProtKB-EC"/>
</dbReference>
<comment type="catalytic activity">
    <reaction evidence="1">
        <text>S-ubiquitinyl-[E2 ubiquitin-conjugating enzyme]-L-cysteine + [acceptor protein]-L-lysine = [E2 ubiquitin-conjugating enzyme]-L-cysteine + N(6)-ubiquitinyl-[acceptor protein]-L-lysine.</text>
        <dbReference type="EC" id="2.3.2.27"/>
    </reaction>
</comment>
<dbReference type="EC" id="2.3.2.27" evidence="2"/>
<dbReference type="PROSITE" id="PS50089">
    <property type="entry name" value="ZF_RING_2"/>
    <property type="match status" value="1"/>
</dbReference>
<sequence length="1662" mass="182152">MYRRRRLSAASVISTTRRHGDARTNDIRRTFQSGDDHVHAALTTSCSPQFGRAVGASYISSSSSSSNSSSSTSRSSSPVRRSTRTMSRRHANHTAQLPVVSSRSRAVTALRTGSSERPAAEDAWDRSVHATSSSLARCGVPVNTKPTGRSRRRAVLRSPIFRLILSPDNSPPPAGIQMAETVRPLSHPETFTQPSLSNQDDSIQIVYTEGVEQVQPIRLRNARAGTRSSRTNPLSRRSTRPTRSTAHRNDQPTLLSDPDHSHTAIDSAELQAALSVARTVDPETEDDCVICLDPKSNRSIVLPCMHTFCFDCIYRWLCINPSCPLCKRLAHRIIHSILSDSDFAELLVSELQERENTARRITGLPANFDSAEDEVTSAQRSHHHFHYHLEAQPVRFVDYLDGMTHGTSTRTSLFIPPILIPSDSSFSRSSALMGGSHRVSYRWGSDVGSAAESRRALLTGLVNNALRPRDSSLMDGLLLRQLVYVFGFDSVPVPQEPELERIITPDFLAANETHQHRLEAFIRRELRVLAPWLAYVSTGNSSLVLREQATLSTHLDQEETASPAVTSPLICGSPGLLADTPDLDELTARVVQHCTTVSITNVSALVTLLSSFPALAVPLVPTSYISHFASEVLQFARYAGTLEQYDSAVCLYRRRLNVVSLPTVNSQSRSPRVVQPDPRLAVYVASACWPRLRPGFSQPQGLVTHPLINWLLQRLFVHSVSGPVHPAWLSGTGERPCVLPDRPAYPSNVATSCHLNCLRLESLSRALLEALPSSSRLHTRSFSRQIASAAPDSYMPVDGHDGAAQLTARRMTDTELYPNRLLYQRVLSELIDQARFSEALSSHFSQHCSNGRGISQQANASTLDLIRPSEPPATSVTQSQMQRDETSVNATTSAVEAPPAEQLEPAIDAHPSALRRLNGLLLLFTARIPGLGNGDSDEDWLSELLHMPLLPTTNMAPSAAPPRVIDLTASRERASPTGRPTSDVSVDSENLSGTDWNFLRQLPWNSLGIWSTRDRANMISMDPTPVVPPPIVQNTVDVESSVPSSLMSNLSASSSSRTFQHSQDDTQNRTHGPSEVGWRDSIPCVVISSDSSSEDERVVSRTVYALTADDSDEGDQFPSSSQSHDAARSVCSLNGNAGLASENVDASAHDPCSIVTIQTNTSSLSLTSKPSTSLEVVRDTVTDVQEPMDVDEKNDNSSPVMATSSRTGSKRPAQSAPTSIWNEVNQLADVRPPKLIKIGEFFADILERLQRVSEARERNSPLRTSRSVSDLLIRSPHRHTHHLSRNRSPIHLGSSDSDCELLQEYIHVDSHSSRCSSSSQSDFDSTRSTSSTSSPSRRRITKSRSTGCSGKIDRHSRCSFHRCCKSSHHRCCRKRRTCCCASRRRRCHVRRSCRCYSVNRRKRCSSTIRHRHLKVISNSPSSPILISDDNEGLTDETCAPPVCDPHAAHLLSFTQPAGCIPNPQLASNTSVPQLDVRDRLSPIQSPSELTPLPSTSTTFIGKDVQDISTSTTDLPRDPPSKENKLAIFEPSDVSDFYRFLERFEPSTNQTEPCLRTPDSAVSVHDRVGGVQLGTEESPKVMKSTDSLIVSSDVSVLLTDGPLPSMPGTSHYSNHVDSLPTVSSRSESPVVVLSTGADSTLFAASQASHPSSSLMYIDEPRIS</sequence>
<dbReference type="InterPro" id="IPR001841">
    <property type="entry name" value="Znf_RING"/>
</dbReference>
<feature type="compositionally biased region" description="Polar residues" evidence="10">
    <location>
        <begin position="872"/>
        <end position="887"/>
    </location>
</feature>
<dbReference type="CDD" id="cd23130">
    <property type="entry name" value="RING-HC_EHV1-like"/>
    <property type="match status" value="1"/>
</dbReference>
<evidence type="ECO:0000256" key="8">
    <source>
        <dbReference type="ARBA" id="ARBA00023163"/>
    </source>
</evidence>
<dbReference type="SUPFAM" id="SSF57850">
    <property type="entry name" value="RING/U-box"/>
    <property type="match status" value="1"/>
</dbReference>
<feature type="region of interest" description="Disordered" evidence="10">
    <location>
        <begin position="1254"/>
        <end position="1273"/>
    </location>
</feature>
<feature type="compositionally biased region" description="Basic and acidic residues" evidence="10">
    <location>
        <begin position="118"/>
        <end position="128"/>
    </location>
</feature>
<organism evidence="12 13">
    <name type="scientific">Paragonimus heterotremus</name>
    <dbReference type="NCBI Taxonomy" id="100268"/>
    <lineage>
        <taxon>Eukaryota</taxon>
        <taxon>Metazoa</taxon>
        <taxon>Spiralia</taxon>
        <taxon>Lophotrochozoa</taxon>
        <taxon>Platyhelminthes</taxon>
        <taxon>Trematoda</taxon>
        <taxon>Digenea</taxon>
        <taxon>Plagiorchiida</taxon>
        <taxon>Troglotremata</taxon>
        <taxon>Troglotrematidae</taxon>
        <taxon>Paragonimus</taxon>
    </lineage>
</organism>
<keyword evidence="7" id="KW-0805">Transcription regulation</keyword>
<feature type="region of interest" description="Disordered" evidence="10">
    <location>
        <begin position="1"/>
        <end position="21"/>
    </location>
</feature>
<dbReference type="SMART" id="SM00184">
    <property type="entry name" value="RING"/>
    <property type="match status" value="1"/>
</dbReference>
<feature type="region of interest" description="Disordered" evidence="10">
    <location>
        <begin position="1312"/>
        <end position="1354"/>
    </location>
</feature>
<dbReference type="Gene3D" id="3.30.40.10">
    <property type="entry name" value="Zinc/RING finger domain, C3HC4 (zinc finger)"/>
    <property type="match status" value="1"/>
</dbReference>
<feature type="compositionally biased region" description="Low complexity" evidence="10">
    <location>
        <begin position="226"/>
        <end position="244"/>
    </location>
</feature>
<comment type="caution">
    <text evidence="12">The sequence shown here is derived from an EMBL/GenBank/DDBJ whole genome shotgun (WGS) entry which is preliminary data.</text>
</comment>
<feature type="region of interest" description="Disordered" evidence="10">
    <location>
        <begin position="217"/>
        <end position="261"/>
    </location>
</feature>
<dbReference type="GO" id="GO:0006513">
    <property type="term" value="P:protein monoubiquitination"/>
    <property type="evidence" value="ECO:0007669"/>
    <property type="project" value="TreeGrafter"/>
</dbReference>
<accession>A0A8J4WHD1</accession>
<feature type="region of interest" description="Disordered" evidence="10">
    <location>
        <begin position="1187"/>
        <end position="1218"/>
    </location>
</feature>
<dbReference type="GO" id="GO:0008270">
    <property type="term" value="F:zinc ion binding"/>
    <property type="evidence" value="ECO:0007669"/>
    <property type="project" value="UniProtKB-KW"/>
</dbReference>
<evidence type="ECO:0000256" key="10">
    <source>
        <dbReference type="SAM" id="MobiDB-lite"/>
    </source>
</evidence>
<dbReference type="OrthoDB" id="21204at2759"/>
<feature type="compositionally biased region" description="Low complexity" evidence="10">
    <location>
        <begin position="1040"/>
        <end position="1056"/>
    </location>
</feature>
<dbReference type="InterPro" id="IPR013083">
    <property type="entry name" value="Znf_RING/FYVE/PHD"/>
</dbReference>
<feature type="compositionally biased region" description="Low complexity" evidence="10">
    <location>
        <begin position="1485"/>
        <end position="1498"/>
    </location>
</feature>
<evidence type="ECO:0000256" key="4">
    <source>
        <dbReference type="ARBA" id="ARBA00022723"/>
    </source>
</evidence>
<feature type="region of interest" description="Disordered" evidence="10">
    <location>
        <begin position="866"/>
        <end position="887"/>
    </location>
</feature>
<gene>
    <name evidence="12" type="ORF">PHET_06966</name>
</gene>
<evidence type="ECO:0000256" key="3">
    <source>
        <dbReference type="ARBA" id="ARBA00022679"/>
    </source>
</evidence>
<feature type="compositionally biased region" description="Low complexity" evidence="10">
    <location>
        <begin position="60"/>
        <end position="80"/>
    </location>
</feature>
<keyword evidence="4" id="KW-0479">Metal-binding</keyword>
<keyword evidence="3" id="KW-0808">Transferase</keyword>
<evidence type="ECO:0000256" key="9">
    <source>
        <dbReference type="PROSITE-ProRule" id="PRU00175"/>
    </source>
</evidence>
<keyword evidence="5 9" id="KW-0863">Zinc-finger</keyword>
<keyword evidence="8" id="KW-0804">Transcription</keyword>
<feature type="region of interest" description="Disordered" evidence="10">
    <location>
        <begin position="1482"/>
        <end position="1523"/>
    </location>
</feature>
<evidence type="ECO:0000256" key="6">
    <source>
        <dbReference type="ARBA" id="ARBA00022833"/>
    </source>
</evidence>
<reference evidence="12" key="1">
    <citation type="submission" date="2019-05" db="EMBL/GenBank/DDBJ databases">
        <title>Annotation for the trematode Paragonimus heterotremus.</title>
        <authorList>
            <person name="Choi Y.-J."/>
        </authorList>
    </citation>
    <scope>NUCLEOTIDE SEQUENCE</scope>
    <source>
        <strain evidence="12">LC</strain>
    </source>
</reference>
<keyword evidence="13" id="KW-1185">Reference proteome</keyword>
<feature type="compositionally biased region" description="Low complexity" evidence="10">
    <location>
        <begin position="1313"/>
        <end position="1335"/>
    </location>
</feature>
<name>A0A8J4WHD1_9TREM</name>
<feature type="domain" description="RING-type" evidence="11">
    <location>
        <begin position="288"/>
        <end position="327"/>
    </location>
</feature>
<dbReference type="GO" id="GO:0000209">
    <property type="term" value="P:protein polyubiquitination"/>
    <property type="evidence" value="ECO:0007669"/>
    <property type="project" value="TreeGrafter"/>
</dbReference>
<proteinExistence type="predicted"/>
<evidence type="ECO:0000256" key="1">
    <source>
        <dbReference type="ARBA" id="ARBA00000900"/>
    </source>
</evidence>
<evidence type="ECO:0000256" key="5">
    <source>
        <dbReference type="ARBA" id="ARBA00022771"/>
    </source>
</evidence>
<dbReference type="EMBL" id="LUCH01003756">
    <property type="protein sequence ID" value="KAF5399759.1"/>
    <property type="molecule type" value="Genomic_DNA"/>
</dbReference>
<feature type="compositionally biased region" description="Basic and acidic residues" evidence="10">
    <location>
        <begin position="1514"/>
        <end position="1523"/>
    </location>
</feature>
<evidence type="ECO:0000313" key="12">
    <source>
        <dbReference type="EMBL" id="KAF5399759.1"/>
    </source>
</evidence>
<feature type="compositionally biased region" description="Basic residues" evidence="10">
    <location>
        <begin position="81"/>
        <end position="92"/>
    </location>
</feature>
<dbReference type="PROSITE" id="PS00518">
    <property type="entry name" value="ZF_RING_1"/>
    <property type="match status" value="1"/>
</dbReference>
<feature type="region of interest" description="Disordered" evidence="10">
    <location>
        <begin position="58"/>
        <end position="130"/>
    </location>
</feature>
<keyword evidence="6" id="KW-0862">Zinc</keyword>
<evidence type="ECO:0000259" key="11">
    <source>
        <dbReference type="PROSITE" id="PS50089"/>
    </source>
</evidence>
<dbReference type="Pfam" id="PF13639">
    <property type="entry name" value="zf-RING_2"/>
    <property type="match status" value="1"/>
</dbReference>
<protein>
    <recommendedName>
        <fullName evidence="2">RING-type E3 ubiquitin transferase</fullName>
        <ecNumber evidence="2">2.3.2.27</ecNumber>
    </recommendedName>
</protein>